<organism evidence="2 3">
    <name type="scientific">Amycolatopsis xylanica</name>
    <dbReference type="NCBI Taxonomy" id="589385"/>
    <lineage>
        <taxon>Bacteria</taxon>
        <taxon>Bacillati</taxon>
        <taxon>Actinomycetota</taxon>
        <taxon>Actinomycetes</taxon>
        <taxon>Pseudonocardiales</taxon>
        <taxon>Pseudonocardiaceae</taxon>
        <taxon>Amycolatopsis</taxon>
    </lineage>
</organism>
<evidence type="ECO:0000313" key="3">
    <source>
        <dbReference type="Proteomes" id="UP000199515"/>
    </source>
</evidence>
<dbReference type="Proteomes" id="UP000199515">
    <property type="component" value="Unassembled WGS sequence"/>
</dbReference>
<dbReference type="AlphaFoldDB" id="A0A1H3GM74"/>
<feature type="chain" id="PRO_5039156936" evidence="1">
    <location>
        <begin position="20"/>
        <end position="58"/>
    </location>
</feature>
<name>A0A1H3GM74_9PSEU</name>
<dbReference type="STRING" id="589385.SAMN05421504_104312"/>
<accession>A0A1H3GM74</accession>
<proteinExistence type="predicted"/>
<evidence type="ECO:0000256" key="1">
    <source>
        <dbReference type="SAM" id="SignalP"/>
    </source>
</evidence>
<dbReference type="EMBL" id="FNON01000004">
    <property type="protein sequence ID" value="SDY04197.1"/>
    <property type="molecule type" value="Genomic_DNA"/>
</dbReference>
<reference evidence="2 3" key="1">
    <citation type="submission" date="2016-10" db="EMBL/GenBank/DDBJ databases">
        <authorList>
            <person name="de Groot N.N."/>
        </authorList>
    </citation>
    <scope>NUCLEOTIDE SEQUENCE [LARGE SCALE GENOMIC DNA]</scope>
    <source>
        <strain evidence="2 3">CPCC 202699</strain>
    </source>
</reference>
<dbReference type="RefSeq" id="WP_176968730.1">
    <property type="nucleotide sequence ID" value="NZ_FNON01000004.1"/>
</dbReference>
<evidence type="ECO:0000313" key="2">
    <source>
        <dbReference type="EMBL" id="SDY04197.1"/>
    </source>
</evidence>
<keyword evidence="1" id="KW-0732">Signal</keyword>
<gene>
    <name evidence="2" type="ORF">SAMN05421504_104312</name>
</gene>
<keyword evidence="3" id="KW-1185">Reference proteome</keyword>
<dbReference type="PROSITE" id="PS51257">
    <property type="entry name" value="PROKAR_LIPOPROTEIN"/>
    <property type="match status" value="1"/>
</dbReference>
<protein>
    <submittedName>
        <fullName evidence="2">Uncharacterized protein</fullName>
    </submittedName>
</protein>
<feature type="signal peptide" evidence="1">
    <location>
        <begin position="1"/>
        <end position="19"/>
    </location>
</feature>
<sequence>MRRAAAAVAVTLLAVFGCAACQDEASSGPATETTTAPGQLGAIQAMLDSIDADMAGDG</sequence>